<reference evidence="8" key="1">
    <citation type="submission" date="2016-06" db="EMBL/GenBank/DDBJ databases">
        <authorList>
            <person name="Varghese N."/>
            <person name="Submissions Spin"/>
        </authorList>
    </citation>
    <scope>NUCLEOTIDE SEQUENCE [LARGE SCALE GENOMIC DNA]</scope>
    <source>
        <strain evidence="8">DSM 44983</strain>
    </source>
</reference>
<dbReference type="InterPro" id="IPR036736">
    <property type="entry name" value="ACP-like_sf"/>
</dbReference>
<dbReference type="Pfam" id="PF00975">
    <property type="entry name" value="Thioesterase"/>
    <property type="match status" value="1"/>
</dbReference>
<dbReference type="Gene3D" id="3.30.70.3290">
    <property type="match status" value="1"/>
</dbReference>
<dbReference type="InterPro" id="IPR014030">
    <property type="entry name" value="Ketoacyl_synth_N"/>
</dbReference>
<dbReference type="SMART" id="SM00822">
    <property type="entry name" value="PKS_KR"/>
    <property type="match status" value="1"/>
</dbReference>
<keyword evidence="1" id="KW-0596">Phosphopantetheine</keyword>
<dbReference type="PANTHER" id="PTHR43775">
    <property type="entry name" value="FATTY ACID SYNTHASE"/>
    <property type="match status" value="1"/>
</dbReference>
<dbReference type="Pfam" id="PF00550">
    <property type="entry name" value="PP-binding"/>
    <property type="match status" value="1"/>
</dbReference>
<dbReference type="Pfam" id="PF00698">
    <property type="entry name" value="Acyl_transf_1"/>
    <property type="match status" value="1"/>
</dbReference>
<dbReference type="InterPro" id="IPR001227">
    <property type="entry name" value="Ac_transferase_dom_sf"/>
</dbReference>
<dbReference type="InterPro" id="IPR016039">
    <property type="entry name" value="Thiolase-like"/>
</dbReference>
<dbReference type="InterPro" id="IPR016035">
    <property type="entry name" value="Acyl_Trfase/lysoPLipase"/>
</dbReference>
<dbReference type="EMBL" id="LT607752">
    <property type="protein sequence ID" value="SCG48941.1"/>
    <property type="molecule type" value="Genomic_DNA"/>
</dbReference>
<protein>
    <submittedName>
        <fullName evidence="7">Acyl transferase domain-containing protein</fullName>
    </submittedName>
</protein>
<dbReference type="Gene3D" id="1.10.1200.10">
    <property type="entry name" value="ACP-like"/>
    <property type="match status" value="1"/>
</dbReference>
<evidence type="ECO:0000313" key="8">
    <source>
        <dbReference type="Proteomes" id="UP000198226"/>
    </source>
</evidence>
<dbReference type="Gene3D" id="3.40.366.10">
    <property type="entry name" value="Malonyl-Coenzyme A Acyl Carrier Protein, domain 2"/>
    <property type="match status" value="1"/>
</dbReference>
<dbReference type="SMART" id="SM00824">
    <property type="entry name" value="PKS_TE"/>
    <property type="match status" value="1"/>
</dbReference>
<dbReference type="InterPro" id="IPR020806">
    <property type="entry name" value="PKS_PP-bd"/>
</dbReference>
<dbReference type="SUPFAM" id="SSF52151">
    <property type="entry name" value="FabD/lysophospholipase-like"/>
    <property type="match status" value="1"/>
</dbReference>
<dbReference type="PROSITE" id="PS00012">
    <property type="entry name" value="PHOSPHOPANTETHEINE"/>
    <property type="match status" value="1"/>
</dbReference>
<dbReference type="InterPro" id="IPR029058">
    <property type="entry name" value="AB_hydrolase_fold"/>
</dbReference>
<evidence type="ECO:0000256" key="2">
    <source>
        <dbReference type="ARBA" id="ARBA00022553"/>
    </source>
</evidence>
<feature type="domain" description="Carrier" evidence="5">
    <location>
        <begin position="1389"/>
        <end position="1467"/>
    </location>
</feature>
<dbReference type="InterPro" id="IPR036291">
    <property type="entry name" value="NAD(P)-bd_dom_sf"/>
</dbReference>
<dbReference type="Pfam" id="PF16197">
    <property type="entry name" value="KAsynt_C_assoc"/>
    <property type="match status" value="1"/>
</dbReference>
<dbReference type="GO" id="GO:0031177">
    <property type="term" value="F:phosphopantetheine binding"/>
    <property type="evidence" value="ECO:0007669"/>
    <property type="project" value="InterPro"/>
</dbReference>
<dbReference type="FunFam" id="3.40.47.10:FF:000019">
    <property type="entry name" value="Polyketide synthase type I"/>
    <property type="match status" value="1"/>
</dbReference>
<accession>A0A109II31</accession>
<evidence type="ECO:0000256" key="4">
    <source>
        <dbReference type="ARBA" id="ARBA00023315"/>
    </source>
</evidence>
<dbReference type="CDD" id="cd08952">
    <property type="entry name" value="KR_1_SDR_x"/>
    <property type="match status" value="1"/>
</dbReference>
<sequence>MTNSERLRHFLRETVTQLQHTRQRLAEVEARPLEPVAIVGMACRYPGGVDSPDALWNLVAAGTDAITTLPTDRGWTPLDVGPNLGGFLHDASGFDAEFFGISPGEALAMDPQQRLLLESAWEAVERAGIDPTALRGSRTDVIVGAAFTGYAPSATGAGGVREGDAVTGSSLSVLSGRIAYTLGLTGAAITVDTACSSSLVALHLGVRSLRAHECDLALVGGVTVMGTTAPLREFARQGGLAADGRCKAFADDADGIGWGEGAGLLLVERLSDANRLGHPVLALVRGSATNQDGASNGITAPNGAAQRAVIAQALANAGLSPADVDLVEAHGTGTGLGDPIEARALLSTYGQHRPAGRPLYLGSVKSNIGHTQAAAGVAGVIKTVQAMRHGRLPATLHATPPSSHVDWTQGAVELLHRHRDWPDTGRPRRAAVSSFGIGGTNAHVVLEQVADPHVDTDEPAGHHPWILTARNTAALRAQAAKLHAHLTTHPHLTDSAVAHTLAANRTLFDHRAVVTGQHRDDRLTALRSLAGGGPAAGVHVGRAGVVRTAVLFTGQGAQRPGMGRDLYDRFPSFAQTFDAVCGQFDTTLPIPLRDVVFAAPASPYAAHLEQSRYAQPALFAVEVALYRLYESFGHTADYVLGHSLGEITAAHVAGVLSLPDAAALVAARGSLMQQLPPGGAMSAVRASEVDVLAALGTLDRAVDIAAVNAPTSVVVSGTDADVTAAETLFTARGWRSTRLTVTHGFHSAAIDPILDRYADVLAGISFAAPTIAFVSTTTGRITSGVELATPRYWLDNARRTVRFADALRSLDAADVTVYVEVGPDAVLSTLARECLPQSPGRAIVPIQRRDTGQTAAFEQAMADLFTHGGPVAALVPPHPASARTELPTYAFQRTRYWPDPAPESTPQATADGHDWHYEIRWEPLTVPRPAHGPAGTWLIVAAAGELADRLSAACGTAGMTVTRLTDDGTSRQALAARLRELPTEPAGILWLPDGADTALTALTRSVTLAQALTEAGTTAPLWYVTAGAASVAGEPVATVAGAAAAGLGRVLGLEQPDRWGGLIDLPAAPSDADLAALPGVLALDPGEDQIALRPGGCHVRRLTRATATAAATPWQPSGTVLVTGGTGGLGGQVARWLATAGAEHLVLLSRQGPRAPGAAALLDDLAATGVEATVVAADVRDRTAMATLLAGLRATGRPPRAVVHTAGTPQPPATVTETGATDLAGVLDAKVGGAAVLDALTSDDDLDAFILFSSAAGIWGSGSQAGYSAANAALDAIAQRRRARGQAATSIAWGAWAGPGMAELAGEHYAVRGVRSMTPGTALQAMSRAVATTNPVPVVADIDWPRFAATYTAARPRPLITELAPPPETTDPSTRSDLRTRLSGRSGEQRTDLLLHLVRAEIAAELGHPSPDSVAPHRPLRELGFDSLRAVALRDRLAKLADLPLPPGLIYDHETPLALADHLLALLSGDTTTATPLASGTDGGLHDIYRRLALRGEMNAIESLCVGAAALRETFDCAADFGSDATLVDLARGRQGPTVFAVPPFAPVDAAIQFARLAGYLQGRTTLSVLPVPGFRTGDPLATSVEALVGVLTRYVVGRRGDEAPVLLGYSSGGWLAHAVTAALEEAGTPPLALILLDTYLPDGMSPALRRAMNHELVVRRATFATPDFTSLTTFGSYRRMFRGWRPEPVRTRTLFLRPLQPVPGSPDEPPVTGDWRSRWPGDHEAGEVPGDHCTMVGEYADSTAAAMWTWLDGIRRDSATTEGMS</sequence>
<keyword evidence="4" id="KW-0012">Acyltransferase</keyword>
<organism evidence="7 8">
    <name type="scientific">Micromonospora rifamycinica</name>
    <dbReference type="NCBI Taxonomy" id="291594"/>
    <lineage>
        <taxon>Bacteria</taxon>
        <taxon>Bacillati</taxon>
        <taxon>Actinomycetota</taxon>
        <taxon>Actinomycetes</taxon>
        <taxon>Micromonosporales</taxon>
        <taxon>Micromonosporaceae</taxon>
        <taxon>Micromonospora</taxon>
    </lineage>
</organism>
<dbReference type="SUPFAM" id="SSF55048">
    <property type="entry name" value="Probable ACP-binding domain of malonyl-CoA ACP transacylase"/>
    <property type="match status" value="1"/>
</dbReference>
<keyword evidence="2" id="KW-0597">Phosphoprotein</keyword>
<dbReference type="InterPro" id="IPR006162">
    <property type="entry name" value="Ppantetheine_attach_site"/>
</dbReference>
<dbReference type="InterPro" id="IPR009081">
    <property type="entry name" value="PP-bd_ACP"/>
</dbReference>
<dbReference type="Gene3D" id="3.40.47.10">
    <property type="match status" value="1"/>
</dbReference>
<dbReference type="GO" id="GO:0006633">
    <property type="term" value="P:fatty acid biosynthetic process"/>
    <property type="evidence" value="ECO:0007669"/>
    <property type="project" value="TreeGrafter"/>
</dbReference>
<dbReference type="InterPro" id="IPR001031">
    <property type="entry name" value="Thioesterase"/>
</dbReference>
<evidence type="ECO:0000259" key="5">
    <source>
        <dbReference type="PROSITE" id="PS50075"/>
    </source>
</evidence>
<dbReference type="SMART" id="SM00823">
    <property type="entry name" value="PKS_PP"/>
    <property type="match status" value="1"/>
</dbReference>
<evidence type="ECO:0000313" key="7">
    <source>
        <dbReference type="EMBL" id="SCG48941.1"/>
    </source>
</evidence>
<dbReference type="Pfam" id="PF02801">
    <property type="entry name" value="Ketoacyl-synt_C"/>
    <property type="match status" value="1"/>
</dbReference>
<dbReference type="InterPro" id="IPR020802">
    <property type="entry name" value="TesA-like"/>
</dbReference>
<dbReference type="PROSITE" id="PS50075">
    <property type="entry name" value="CARRIER"/>
    <property type="match status" value="1"/>
</dbReference>
<dbReference type="SMART" id="SM00827">
    <property type="entry name" value="PKS_AT"/>
    <property type="match status" value="1"/>
</dbReference>
<dbReference type="InterPro" id="IPR014031">
    <property type="entry name" value="Ketoacyl_synth_C"/>
</dbReference>
<dbReference type="GO" id="GO:0004312">
    <property type="term" value="F:fatty acid synthase activity"/>
    <property type="evidence" value="ECO:0007669"/>
    <property type="project" value="TreeGrafter"/>
</dbReference>
<dbReference type="OrthoDB" id="3406074at2"/>
<feature type="domain" description="Ketosynthase family 3 (KS3)" evidence="6">
    <location>
        <begin position="33"/>
        <end position="448"/>
    </location>
</feature>
<dbReference type="Gene3D" id="3.40.50.1820">
    <property type="entry name" value="alpha/beta hydrolase"/>
    <property type="match status" value="1"/>
</dbReference>
<dbReference type="Gene3D" id="3.40.50.720">
    <property type="entry name" value="NAD(P)-binding Rossmann-like Domain"/>
    <property type="match status" value="1"/>
</dbReference>
<proteinExistence type="predicted"/>
<dbReference type="SUPFAM" id="SSF53474">
    <property type="entry name" value="alpha/beta-Hydrolases"/>
    <property type="match status" value="1"/>
</dbReference>
<dbReference type="PROSITE" id="PS52004">
    <property type="entry name" value="KS3_2"/>
    <property type="match status" value="1"/>
</dbReference>
<dbReference type="CDD" id="cd00833">
    <property type="entry name" value="PKS"/>
    <property type="match status" value="1"/>
</dbReference>
<dbReference type="InterPro" id="IPR016036">
    <property type="entry name" value="Malonyl_transacylase_ACP-bd"/>
</dbReference>
<keyword evidence="3 7" id="KW-0808">Transferase</keyword>
<evidence type="ECO:0000256" key="3">
    <source>
        <dbReference type="ARBA" id="ARBA00022679"/>
    </source>
</evidence>
<dbReference type="PANTHER" id="PTHR43775:SF51">
    <property type="entry name" value="INACTIVE PHENOLPHTHIOCEROL SYNTHESIS POLYKETIDE SYNTHASE TYPE I PKS1-RELATED"/>
    <property type="match status" value="1"/>
</dbReference>
<dbReference type="SMART" id="SM00825">
    <property type="entry name" value="PKS_KS"/>
    <property type="match status" value="1"/>
</dbReference>
<dbReference type="Pfam" id="PF08659">
    <property type="entry name" value="KR"/>
    <property type="match status" value="1"/>
</dbReference>
<evidence type="ECO:0000259" key="6">
    <source>
        <dbReference type="PROSITE" id="PS52004"/>
    </source>
</evidence>
<dbReference type="SUPFAM" id="SSF51735">
    <property type="entry name" value="NAD(P)-binding Rossmann-fold domains"/>
    <property type="match status" value="2"/>
</dbReference>
<dbReference type="Pfam" id="PF00109">
    <property type="entry name" value="ketoacyl-synt"/>
    <property type="match status" value="1"/>
</dbReference>
<dbReference type="InterPro" id="IPR014043">
    <property type="entry name" value="Acyl_transferase_dom"/>
</dbReference>
<keyword evidence="8" id="KW-1185">Reference proteome</keyword>
<dbReference type="Proteomes" id="UP000198226">
    <property type="component" value="Chromosome I"/>
</dbReference>
<dbReference type="InterPro" id="IPR013968">
    <property type="entry name" value="PKS_KR"/>
</dbReference>
<dbReference type="InterPro" id="IPR057326">
    <property type="entry name" value="KR_dom"/>
</dbReference>
<dbReference type="InterPro" id="IPR050091">
    <property type="entry name" value="PKS_NRPS_Biosynth_Enz"/>
</dbReference>
<dbReference type="InterPro" id="IPR032821">
    <property type="entry name" value="PKS_assoc"/>
</dbReference>
<dbReference type="InterPro" id="IPR020841">
    <property type="entry name" value="PKS_Beta-ketoAc_synthase_dom"/>
</dbReference>
<evidence type="ECO:0000256" key="1">
    <source>
        <dbReference type="ARBA" id="ARBA00022450"/>
    </source>
</evidence>
<name>A0A109II31_9ACTN</name>
<dbReference type="SUPFAM" id="SSF53901">
    <property type="entry name" value="Thiolase-like"/>
    <property type="match status" value="1"/>
</dbReference>
<gene>
    <name evidence="7" type="ORF">GA0070623_1636</name>
</gene>